<accession>A0A7S7NPQ2</accession>
<feature type="coiled-coil region" evidence="1">
    <location>
        <begin position="134"/>
        <end position="168"/>
    </location>
</feature>
<protein>
    <submittedName>
        <fullName evidence="4">Uncharacterized protein</fullName>
    </submittedName>
</protein>
<feature type="compositionally biased region" description="Low complexity" evidence="2">
    <location>
        <begin position="100"/>
        <end position="109"/>
    </location>
</feature>
<evidence type="ECO:0000313" key="4">
    <source>
        <dbReference type="EMBL" id="QOY87493.1"/>
    </source>
</evidence>
<feature type="region of interest" description="Disordered" evidence="2">
    <location>
        <begin position="288"/>
        <end position="318"/>
    </location>
</feature>
<evidence type="ECO:0000313" key="5">
    <source>
        <dbReference type="Proteomes" id="UP000593892"/>
    </source>
</evidence>
<keyword evidence="3" id="KW-0472">Membrane</keyword>
<evidence type="ECO:0000256" key="3">
    <source>
        <dbReference type="SAM" id="Phobius"/>
    </source>
</evidence>
<sequence length="318" mass="35581">MDSKDTKYEINDQKPGKQPEWRQWLLPAAVAVLLGTTVWSMLALTNERDHTAQLLKGNQELSASVSTIQGQMQSMADRIYALNNKLQTVEQSAQPKPAEPDAGTAAAPAVPKPRKRAAVRTGPPKPVIANDPRVDQLQARLTDQQRELENAKAQIEGARTDIAGTRSDLGKTREDLEGRLNATRDDLGNTIARNHDEVVELQKRGQRNYYEFQITKAKTFQKVGPLSLSLRKANNKKNSFDLTMLVDDRQLQKRNINMYEPVMISLPDHIQPVELVINQVTKDQIKGYLSEPKYRKSEMASSDGPSSPKAPALQQRPQ</sequence>
<organism evidence="4 5">
    <name type="scientific">Paludibaculum fermentans</name>
    <dbReference type="NCBI Taxonomy" id="1473598"/>
    <lineage>
        <taxon>Bacteria</taxon>
        <taxon>Pseudomonadati</taxon>
        <taxon>Acidobacteriota</taxon>
        <taxon>Terriglobia</taxon>
        <taxon>Bryobacterales</taxon>
        <taxon>Bryobacteraceae</taxon>
        <taxon>Paludibaculum</taxon>
    </lineage>
</organism>
<keyword evidence="3" id="KW-1133">Transmembrane helix</keyword>
<dbReference type="KEGG" id="pfer:IRI77_32855"/>
<keyword evidence="1" id="KW-0175">Coiled coil</keyword>
<feature type="transmembrane region" description="Helical" evidence="3">
    <location>
        <begin position="24"/>
        <end position="44"/>
    </location>
</feature>
<dbReference type="Proteomes" id="UP000593892">
    <property type="component" value="Chromosome"/>
</dbReference>
<keyword evidence="5" id="KW-1185">Reference proteome</keyword>
<dbReference type="RefSeq" id="WP_194449162.1">
    <property type="nucleotide sequence ID" value="NZ_CP063849.1"/>
</dbReference>
<proteinExistence type="predicted"/>
<keyword evidence="3" id="KW-0812">Transmembrane</keyword>
<dbReference type="EMBL" id="CP063849">
    <property type="protein sequence ID" value="QOY87493.1"/>
    <property type="molecule type" value="Genomic_DNA"/>
</dbReference>
<dbReference type="AlphaFoldDB" id="A0A7S7NPQ2"/>
<evidence type="ECO:0000256" key="2">
    <source>
        <dbReference type="SAM" id="MobiDB-lite"/>
    </source>
</evidence>
<name>A0A7S7NPQ2_PALFE</name>
<reference evidence="4 5" key="1">
    <citation type="submission" date="2020-10" db="EMBL/GenBank/DDBJ databases">
        <title>Complete genome sequence of Paludibaculum fermentans P105T, a facultatively anaerobic acidobacterium capable of dissimilatory Fe(III) reduction.</title>
        <authorList>
            <person name="Dedysh S.N."/>
            <person name="Beletsky A.V."/>
            <person name="Kulichevskaya I.S."/>
            <person name="Mardanov A.V."/>
            <person name="Ravin N.V."/>
        </authorList>
    </citation>
    <scope>NUCLEOTIDE SEQUENCE [LARGE SCALE GENOMIC DNA]</scope>
    <source>
        <strain evidence="4 5">P105</strain>
    </source>
</reference>
<feature type="region of interest" description="Disordered" evidence="2">
    <location>
        <begin position="90"/>
        <end position="130"/>
    </location>
</feature>
<evidence type="ECO:0000256" key="1">
    <source>
        <dbReference type="SAM" id="Coils"/>
    </source>
</evidence>
<gene>
    <name evidence="4" type="ORF">IRI77_32855</name>
</gene>